<sequence length="195" mass="21923">MLMQNGGDAGRARKPGRWRKVAKSFQIDRPPEGVSFRQTEQGWQLAAVTRSPAAILHVLFFAVWLAMTALLTFRALFGEAKVDPLQAWLLVPLWLASLLLAVWAVLALFGHVGVCFDKTNDTGFVFTGLGYLRWKQAFVGAEILSIETTEARLHSNWGMLKEITLRREAGDIHLGMNLSGRRRRYLVNALNFLLD</sequence>
<evidence type="ECO:0000313" key="3">
    <source>
        <dbReference type="Proteomes" id="UP000239388"/>
    </source>
</evidence>
<dbReference type="AlphaFoldDB" id="A0A2S8FNP3"/>
<name>A0A2S8FNP3_9BACT</name>
<keyword evidence="1" id="KW-0472">Membrane</keyword>
<dbReference type="Proteomes" id="UP000239388">
    <property type="component" value="Unassembled WGS sequence"/>
</dbReference>
<reference evidence="2 3" key="1">
    <citation type="submission" date="2018-02" db="EMBL/GenBank/DDBJ databases">
        <title>Comparative genomes isolates from brazilian mangrove.</title>
        <authorList>
            <person name="Araujo J.E."/>
            <person name="Taketani R.G."/>
            <person name="Silva M.C.P."/>
            <person name="Loureco M.V."/>
            <person name="Andreote F.D."/>
        </authorList>
    </citation>
    <scope>NUCLEOTIDE SEQUENCE [LARGE SCALE GENOMIC DNA]</scope>
    <source>
        <strain evidence="2 3">NAP PRIS-MGV</strain>
    </source>
</reference>
<dbReference type="RefSeq" id="WP_105355198.1">
    <property type="nucleotide sequence ID" value="NZ_PUIB01000017.1"/>
</dbReference>
<gene>
    <name evidence="2" type="ORF">C5Y98_15270</name>
</gene>
<proteinExistence type="predicted"/>
<comment type="caution">
    <text evidence="2">The sequence shown here is derived from an EMBL/GenBank/DDBJ whole genome shotgun (WGS) entry which is preliminary data.</text>
</comment>
<dbReference type="OrthoDB" id="9987959at2"/>
<organism evidence="2 3">
    <name type="scientific">Blastopirellula marina</name>
    <dbReference type="NCBI Taxonomy" id="124"/>
    <lineage>
        <taxon>Bacteria</taxon>
        <taxon>Pseudomonadati</taxon>
        <taxon>Planctomycetota</taxon>
        <taxon>Planctomycetia</taxon>
        <taxon>Pirellulales</taxon>
        <taxon>Pirellulaceae</taxon>
        <taxon>Blastopirellula</taxon>
    </lineage>
</organism>
<accession>A0A2S8FNP3</accession>
<feature type="transmembrane region" description="Helical" evidence="1">
    <location>
        <begin position="89"/>
        <end position="110"/>
    </location>
</feature>
<feature type="transmembrane region" description="Helical" evidence="1">
    <location>
        <begin position="54"/>
        <end position="77"/>
    </location>
</feature>
<evidence type="ECO:0000256" key="1">
    <source>
        <dbReference type="SAM" id="Phobius"/>
    </source>
</evidence>
<protein>
    <submittedName>
        <fullName evidence="2">Uncharacterized protein</fullName>
    </submittedName>
</protein>
<evidence type="ECO:0000313" key="2">
    <source>
        <dbReference type="EMBL" id="PQO33600.1"/>
    </source>
</evidence>
<keyword evidence="1" id="KW-1133">Transmembrane helix</keyword>
<keyword evidence="1" id="KW-0812">Transmembrane</keyword>
<dbReference type="EMBL" id="PUIB01000017">
    <property type="protein sequence ID" value="PQO33600.1"/>
    <property type="molecule type" value="Genomic_DNA"/>
</dbReference>